<evidence type="ECO:0000313" key="4">
    <source>
        <dbReference type="Proteomes" id="UP000317289"/>
    </source>
</evidence>
<name>A0A521C8V7_9FLAO</name>
<accession>A0A521C8V7</accession>
<reference evidence="2 5" key="2">
    <citation type="submission" date="2019-11" db="EMBL/GenBank/DDBJ databases">
        <title>Flavobacterium resistens genome.</title>
        <authorList>
            <person name="Wilson V.M."/>
            <person name="Newman J.D."/>
        </authorList>
    </citation>
    <scope>NUCLEOTIDE SEQUENCE [LARGE SCALE GENOMIC DNA]</scope>
    <source>
        <strain evidence="2 5">DSM 19382</strain>
    </source>
</reference>
<evidence type="ECO:0000256" key="1">
    <source>
        <dbReference type="SAM" id="SignalP"/>
    </source>
</evidence>
<evidence type="ECO:0008006" key="6">
    <source>
        <dbReference type="Google" id="ProtNLM"/>
    </source>
</evidence>
<evidence type="ECO:0000313" key="3">
    <source>
        <dbReference type="EMBL" id="SMO55823.1"/>
    </source>
</evidence>
<proteinExistence type="predicted"/>
<dbReference type="AlphaFoldDB" id="A0A521C8V7"/>
<organism evidence="3 4">
    <name type="scientific">Flavobacterium resistens</name>
    <dbReference type="NCBI Taxonomy" id="443612"/>
    <lineage>
        <taxon>Bacteria</taxon>
        <taxon>Pseudomonadati</taxon>
        <taxon>Bacteroidota</taxon>
        <taxon>Flavobacteriia</taxon>
        <taxon>Flavobacteriales</taxon>
        <taxon>Flavobacteriaceae</taxon>
        <taxon>Flavobacterium</taxon>
    </lineage>
</organism>
<feature type="signal peptide" evidence="1">
    <location>
        <begin position="1"/>
        <end position="18"/>
    </location>
</feature>
<dbReference type="RefSeq" id="WP_142450081.1">
    <property type="nucleotide sequence ID" value="NZ_FXTA01000002.1"/>
</dbReference>
<dbReference type="Proteomes" id="UP000317289">
    <property type="component" value="Unassembled WGS sequence"/>
</dbReference>
<evidence type="ECO:0000313" key="5">
    <source>
        <dbReference type="Proteomes" id="UP000468990"/>
    </source>
</evidence>
<evidence type="ECO:0000313" key="2">
    <source>
        <dbReference type="EMBL" id="MRX66414.1"/>
    </source>
</evidence>
<keyword evidence="1" id="KW-0732">Signal</keyword>
<dbReference type="OrthoDB" id="883248at2"/>
<dbReference type="EMBL" id="FXTA01000002">
    <property type="protein sequence ID" value="SMO55823.1"/>
    <property type="molecule type" value="Genomic_DNA"/>
</dbReference>
<keyword evidence="5" id="KW-1185">Reference proteome</keyword>
<sequence length="196" mass="22045">MKKIFLLIILGVNLNLSAQNATAEKSIFGVQTGFIGLWANNESQLVNNFVLRSEIGIEHDIAVGDQYDGAGFIFQPVLTLEPKLYYNLSKRSRTGKNISKNSGNYVSLKTSYHPDWFVLNLDDNITKTADLAIVPTWGFRRVVGEHFTYEGGAGLGYRIVFLKSNYYNGHATNADGNSTNRNQYTPYFHIRLGYTF</sequence>
<dbReference type="Proteomes" id="UP000468990">
    <property type="component" value="Unassembled WGS sequence"/>
</dbReference>
<dbReference type="EMBL" id="WKKG01000001">
    <property type="protein sequence ID" value="MRX66414.1"/>
    <property type="molecule type" value="Genomic_DNA"/>
</dbReference>
<reference evidence="3 4" key="1">
    <citation type="submission" date="2017-05" db="EMBL/GenBank/DDBJ databases">
        <authorList>
            <person name="Varghese N."/>
            <person name="Submissions S."/>
        </authorList>
    </citation>
    <scope>NUCLEOTIDE SEQUENCE [LARGE SCALE GENOMIC DNA]</scope>
    <source>
        <strain evidence="3 4">DSM 19382</strain>
    </source>
</reference>
<gene>
    <name evidence="2" type="ORF">GJU42_00385</name>
    <name evidence="3" type="ORF">SAMN06265349_102308</name>
</gene>
<protein>
    <recommendedName>
        <fullName evidence="6">Outer membrane protein beta-barrel domain-containing protein</fullName>
    </recommendedName>
</protein>
<feature type="chain" id="PRO_5043205614" description="Outer membrane protein beta-barrel domain-containing protein" evidence="1">
    <location>
        <begin position="19"/>
        <end position="196"/>
    </location>
</feature>